<evidence type="ECO:0000259" key="4">
    <source>
        <dbReference type="Pfam" id="PF01520"/>
    </source>
</evidence>
<evidence type="ECO:0000313" key="5">
    <source>
        <dbReference type="EMBL" id="AIA83709.1"/>
    </source>
</evidence>
<feature type="domain" description="MurNAc-LAA" evidence="4">
    <location>
        <begin position="2"/>
        <end position="136"/>
    </location>
</feature>
<dbReference type="InterPro" id="IPR050695">
    <property type="entry name" value="N-acetylmuramoyl_amidase_3"/>
</dbReference>
<evidence type="ECO:0000256" key="2">
    <source>
        <dbReference type="ARBA" id="ARBA00011901"/>
    </source>
</evidence>
<dbReference type="SUPFAM" id="SSF53187">
    <property type="entry name" value="Zn-dependent exopeptidases"/>
    <property type="match status" value="1"/>
</dbReference>
<reference evidence="5" key="1">
    <citation type="journal article" date="2013" name="Environ. Microbiol.">
        <title>Seasonally variable intestinal metagenomes of the red palm weevil (Rhynchophorus ferrugineus).</title>
        <authorList>
            <person name="Jia S."/>
            <person name="Zhang X."/>
            <person name="Zhang G."/>
            <person name="Yin A."/>
            <person name="Zhang S."/>
            <person name="Li F."/>
            <person name="Wang L."/>
            <person name="Zhao D."/>
            <person name="Yun Q."/>
            <person name="Tala"/>
            <person name="Wang J."/>
            <person name="Sun G."/>
            <person name="Baabdullah M."/>
            <person name="Yu X."/>
            <person name="Hu S."/>
            <person name="Al-Mssallem I.S."/>
            <person name="Yu J."/>
        </authorList>
    </citation>
    <scope>NUCLEOTIDE SEQUENCE</scope>
</reference>
<dbReference type="InterPro" id="IPR002508">
    <property type="entry name" value="MurNAc-LAA_cat"/>
</dbReference>
<dbReference type="PANTHER" id="PTHR30404">
    <property type="entry name" value="N-ACETYLMURAMOYL-L-ALANINE AMIDASE"/>
    <property type="match status" value="1"/>
</dbReference>
<dbReference type="GO" id="GO:0008745">
    <property type="term" value="F:N-acetylmuramoyl-L-alanine amidase activity"/>
    <property type="evidence" value="ECO:0007669"/>
    <property type="project" value="UniProtKB-EC"/>
</dbReference>
<dbReference type="EC" id="3.5.1.28" evidence="2"/>
<dbReference type="GO" id="GO:0030288">
    <property type="term" value="C:outer membrane-bounded periplasmic space"/>
    <property type="evidence" value="ECO:0007669"/>
    <property type="project" value="TreeGrafter"/>
</dbReference>
<dbReference type="AlphaFoldDB" id="A0A060BLG0"/>
<protein>
    <recommendedName>
        <fullName evidence="2">N-acetylmuramoyl-L-alanine amidase</fullName>
        <ecNumber evidence="2">3.5.1.28</ecNumber>
    </recommendedName>
</protein>
<evidence type="ECO:0000256" key="3">
    <source>
        <dbReference type="ARBA" id="ARBA00022801"/>
    </source>
</evidence>
<organism evidence="5">
    <name type="scientific">uncultured Shewanella sp</name>
    <dbReference type="NCBI Taxonomy" id="173975"/>
    <lineage>
        <taxon>Bacteria</taxon>
        <taxon>Pseudomonadati</taxon>
        <taxon>Pseudomonadota</taxon>
        <taxon>Gammaproteobacteria</taxon>
        <taxon>Alteromonadales</taxon>
        <taxon>Shewanellaceae</taxon>
        <taxon>Shewanella</taxon>
        <taxon>environmental samples</taxon>
    </lineage>
</organism>
<dbReference type="EMBL" id="KF116464">
    <property type="protein sequence ID" value="AIA83709.1"/>
    <property type="molecule type" value="Genomic_DNA"/>
</dbReference>
<proteinExistence type="predicted"/>
<dbReference type="GO" id="GO:0009253">
    <property type="term" value="P:peptidoglycan catabolic process"/>
    <property type="evidence" value="ECO:0007669"/>
    <property type="project" value="InterPro"/>
</dbReference>
<dbReference type="CDD" id="cd02696">
    <property type="entry name" value="MurNAc-LAA"/>
    <property type="match status" value="1"/>
</dbReference>
<evidence type="ECO:0000256" key="1">
    <source>
        <dbReference type="ARBA" id="ARBA00001561"/>
    </source>
</evidence>
<accession>A0A060BLG0</accession>
<name>A0A060BLG0_9GAMM</name>
<sequence>MNVALRLGKTIKENCPDVRIIYTRDKDVFIPLDRRAEIANDAKADLFISVHTNSIAGSKSVTGASTWTLGLAKSEANLAVAKRENSVILYESDYKTRYAGFNPNSSESYIIFEFMQDKYMSQSVHLASLIQKRFRHT</sequence>
<comment type="catalytic activity">
    <reaction evidence="1">
        <text>Hydrolyzes the link between N-acetylmuramoyl residues and L-amino acid residues in certain cell-wall glycopeptides.</text>
        <dbReference type="EC" id="3.5.1.28"/>
    </reaction>
</comment>
<dbReference type="Gene3D" id="3.40.630.40">
    <property type="entry name" value="Zn-dependent exopeptidases"/>
    <property type="match status" value="1"/>
</dbReference>
<dbReference type="PANTHER" id="PTHR30404:SF0">
    <property type="entry name" value="N-ACETYLMURAMOYL-L-ALANINE AMIDASE AMIC"/>
    <property type="match status" value="1"/>
</dbReference>
<keyword evidence="3" id="KW-0378">Hydrolase</keyword>
<dbReference type="Pfam" id="PF01520">
    <property type="entry name" value="Amidase_3"/>
    <property type="match status" value="1"/>
</dbReference>